<comment type="similarity">
    <text evidence="1">Belongs to the FAM154 family.</text>
</comment>
<protein>
    <submittedName>
        <fullName evidence="3">Stabilizer of axonemal microtubules 2</fullName>
    </submittedName>
</protein>
<dbReference type="GO" id="GO:0008017">
    <property type="term" value="F:microtubule binding"/>
    <property type="evidence" value="ECO:0007669"/>
    <property type="project" value="InterPro"/>
</dbReference>
<dbReference type="PANTHER" id="PTHR31516:SF6">
    <property type="entry name" value="STABILIZER OF AXONEMAL MICROTUBULES 2"/>
    <property type="match status" value="1"/>
</dbReference>
<sequence length="432" mass="50235">MAGLELLLEDDKVLLPFQRKLLHRCPQKPTKIYEDGDLSYPTTEYLEKYTNFENVIPSQNIKSLQHEHQADGSKMSECLSYDIIKKMASVKEEYKPKKKEIDFASIYKQDFKFYPLQPAKTMKPLERSLRKEGKMDTLPTYKDHFRLWRIEKRDPEKQLPTVKSTFQPLETLTSYLFSYRPHGLGPKFIKPKEVYKPNNEPFDDLTTNRQAYQGLPGEPAKICLPAITRVAKNAQFGGNTEFQDNFHSWQIPLPKIRKLTQNVPPSDHMKQSGKTHQDSIPTQMTTGAPKKQGYSHITKFPFQGKSTMKDDFKPWDNYCRRSLIIKPSYDFSSPSGKFEDLTTFRTHYREHELIPTKSFKPVPLIVNSSEPFDDTTLYSLHYTAKKQETCPARYSPPPGYRFENTNFHGHKLFRKNSPPVEDFTPSTNKVSN</sequence>
<dbReference type="AlphaFoldDB" id="A0A5F8GKE8"/>
<dbReference type="OrthoDB" id="365640at2759"/>
<evidence type="ECO:0000313" key="3">
    <source>
        <dbReference type="Ensembl" id="ENSMODP00000047897.1"/>
    </source>
</evidence>
<dbReference type="Ensembl" id="ENSMODT00000068193.1">
    <property type="protein sequence ID" value="ENSMODP00000047897.1"/>
    <property type="gene ID" value="ENSMODG00000019385.4"/>
</dbReference>
<dbReference type="PANTHER" id="PTHR31516">
    <property type="entry name" value="STABILIZER OF AXONEMAL MICROTUBULES 2"/>
    <property type="match status" value="1"/>
</dbReference>
<evidence type="ECO:0000256" key="2">
    <source>
        <dbReference type="SAM" id="MobiDB-lite"/>
    </source>
</evidence>
<dbReference type="Pfam" id="PF05217">
    <property type="entry name" value="SAXO1-2"/>
    <property type="match status" value="2"/>
</dbReference>
<proteinExistence type="inferred from homology"/>
<name>A0A5F8GKE8_MONDO</name>
<dbReference type="Bgee" id="ENSMODG00000019385">
    <property type="expression patterns" value="Expressed in ovary and 16 other cell types or tissues"/>
</dbReference>
<dbReference type="RefSeq" id="XP_007479322.1">
    <property type="nucleotide sequence ID" value="XM_007479260.2"/>
</dbReference>
<dbReference type="RefSeq" id="XP_056661866.1">
    <property type="nucleotide sequence ID" value="XM_056805888.1"/>
</dbReference>
<dbReference type="Proteomes" id="UP000002280">
    <property type="component" value="Chromosome 1"/>
</dbReference>
<accession>A0A5F8GKE8</accession>
<evidence type="ECO:0000256" key="1">
    <source>
        <dbReference type="ARBA" id="ARBA00008738"/>
    </source>
</evidence>
<dbReference type="RefSeq" id="XP_007479321.1">
    <property type="nucleotide sequence ID" value="XM_007479259.2"/>
</dbReference>
<reference evidence="3" key="3">
    <citation type="submission" date="2025-09" db="UniProtKB">
        <authorList>
            <consortium name="Ensembl"/>
        </authorList>
    </citation>
    <scope>IDENTIFICATION</scope>
</reference>
<dbReference type="CTD" id="283726"/>
<organism evidence="3 4">
    <name type="scientific">Monodelphis domestica</name>
    <name type="common">Gray short-tailed opossum</name>
    <dbReference type="NCBI Taxonomy" id="13616"/>
    <lineage>
        <taxon>Eukaryota</taxon>
        <taxon>Metazoa</taxon>
        <taxon>Chordata</taxon>
        <taxon>Craniata</taxon>
        <taxon>Vertebrata</taxon>
        <taxon>Euteleostomi</taxon>
        <taxon>Mammalia</taxon>
        <taxon>Metatheria</taxon>
        <taxon>Didelphimorphia</taxon>
        <taxon>Didelphidae</taxon>
        <taxon>Monodelphis</taxon>
    </lineage>
</organism>
<feature type="region of interest" description="Disordered" evidence="2">
    <location>
        <begin position="412"/>
        <end position="432"/>
    </location>
</feature>
<gene>
    <name evidence="3" type="primary">SAXO2</name>
</gene>
<evidence type="ECO:0000313" key="4">
    <source>
        <dbReference type="Proteomes" id="UP000002280"/>
    </source>
</evidence>
<dbReference type="GeneID" id="100012246"/>
<dbReference type="GeneTree" id="ENSGT00390000007252"/>
<keyword evidence="4" id="KW-1185">Reference proteome</keyword>
<reference evidence="3" key="2">
    <citation type="submission" date="2025-08" db="UniProtKB">
        <authorList>
            <consortium name="Ensembl"/>
        </authorList>
    </citation>
    <scope>IDENTIFICATION</scope>
</reference>
<dbReference type="InterPro" id="IPR033336">
    <property type="entry name" value="SAXO1/2"/>
</dbReference>
<reference evidence="3 4" key="1">
    <citation type="journal article" date="2007" name="Nature">
        <title>Genome of the marsupial Monodelphis domestica reveals innovation in non-coding sequences.</title>
        <authorList>
            <person name="Mikkelsen T.S."/>
            <person name="Wakefield M.J."/>
            <person name="Aken B."/>
            <person name="Amemiya C.T."/>
            <person name="Chang J.L."/>
            <person name="Duke S."/>
            <person name="Garber M."/>
            <person name="Gentles A.J."/>
            <person name="Goodstadt L."/>
            <person name="Heger A."/>
            <person name="Jurka J."/>
            <person name="Kamal M."/>
            <person name="Mauceli E."/>
            <person name="Searle S.M."/>
            <person name="Sharpe T."/>
            <person name="Baker M.L."/>
            <person name="Batzer M.A."/>
            <person name="Benos P.V."/>
            <person name="Belov K."/>
            <person name="Clamp M."/>
            <person name="Cook A."/>
            <person name="Cuff J."/>
            <person name="Das R."/>
            <person name="Davidow L."/>
            <person name="Deakin J.E."/>
            <person name="Fazzari M.J."/>
            <person name="Glass J.L."/>
            <person name="Grabherr M."/>
            <person name="Greally J.M."/>
            <person name="Gu W."/>
            <person name="Hore T.A."/>
            <person name="Huttley G.A."/>
            <person name="Kleber M."/>
            <person name="Jirtle R.L."/>
            <person name="Koina E."/>
            <person name="Lee J.T."/>
            <person name="Mahony S."/>
            <person name="Marra M.A."/>
            <person name="Miller R.D."/>
            <person name="Nicholls R.D."/>
            <person name="Oda M."/>
            <person name="Papenfuss A.T."/>
            <person name="Parra Z.E."/>
            <person name="Pollock D.D."/>
            <person name="Ray D.A."/>
            <person name="Schein J.E."/>
            <person name="Speed T.P."/>
            <person name="Thompson K."/>
            <person name="VandeBerg J.L."/>
            <person name="Wade C.M."/>
            <person name="Walker J.A."/>
            <person name="Waters P.D."/>
            <person name="Webber C."/>
            <person name="Weidman J.R."/>
            <person name="Xie X."/>
            <person name="Zody M.C."/>
            <person name="Baldwin J."/>
            <person name="Abdouelleil A."/>
            <person name="Abdulkadir J."/>
            <person name="Abebe A."/>
            <person name="Abera B."/>
            <person name="Abreu J."/>
            <person name="Acer S.C."/>
            <person name="Aftuck L."/>
            <person name="Alexander A."/>
            <person name="An P."/>
            <person name="Anderson E."/>
            <person name="Anderson S."/>
            <person name="Arachi H."/>
            <person name="Azer M."/>
            <person name="Bachantsang P."/>
            <person name="Barry A."/>
            <person name="Bayul T."/>
            <person name="Berlin A."/>
            <person name="Bessette D."/>
            <person name="Bloom T."/>
            <person name="Bloom T."/>
            <person name="Boguslavskiy L."/>
            <person name="Bonnet C."/>
            <person name="Boukhgalter B."/>
            <person name="Bourzgui I."/>
            <person name="Brown A."/>
            <person name="Cahill P."/>
            <person name="Channer S."/>
            <person name="Cheshatsang Y."/>
            <person name="Chuda L."/>
            <person name="Citroen M."/>
            <person name="Collymore A."/>
            <person name="Cooke P."/>
            <person name="Costello M."/>
            <person name="D'Aco K."/>
            <person name="Daza R."/>
            <person name="De Haan G."/>
            <person name="DeGray S."/>
            <person name="DeMaso C."/>
            <person name="Dhargay N."/>
            <person name="Dooley K."/>
            <person name="Dooley E."/>
            <person name="Doricent M."/>
            <person name="Dorje P."/>
            <person name="Dorjee K."/>
            <person name="Dupes A."/>
            <person name="Elong R."/>
            <person name="Falk J."/>
            <person name="Farina A."/>
            <person name="Faro S."/>
            <person name="Ferguson D."/>
            <person name="Fisher S."/>
            <person name="Foley C.D."/>
            <person name="Franke A."/>
            <person name="Friedrich D."/>
            <person name="Gadbois L."/>
            <person name="Gearin G."/>
            <person name="Gearin C.R."/>
            <person name="Giannoukos G."/>
            <person name="Goode T."/>
            <person name="Graham J."/>
            <person name="Grandbois E."/>
            <person name="Grewal S."/>
            <person name="Gyaltsen K."/>
            <person name="Hafez N."/>
            <person name="Hagos B."/>
            <person name="Hall J."/>
            <person name="Henson C."/>
            <person name="Hollinger A."/>
            <person name="Honan T."/>
            <person name="Huard M.D."/>
            <person name="Hughes L."/>
            <person name="Hurhula B."/>
            <person name="Husby M.E."/>
            <person name="Kamat A."/>
            <person name="Kanga B."/>
            <person name="Kashin S."/>
            <person name="Khazanovich D."/>
            <person name="Kisner P."/>
            <person name="Lance K."/>
            <person name="Lara M."/>
            <person name="Lee W."/>
            <person name="Lennon N."/>
            <person name="Letendre F."/>
            <person name="LeVine R."/>
            <person name="Lipovsky A."/>
            <person name="Liu X."/>
            <person name="Liu J."/>
            <person name="Liu S."/>
            <person name="Lokyitsang T."/>
            <person name="Lokyitsang Y."/>
            <person name="Lubonja R."/>
            <person name="Lui A."/>
            <person name="MacDonald P."/>
            <person name="Magnisalis V."/>
            <person name="Maru K."/>
            <person name="Matthews C."/>
            <person name="McCusker W."/>
            <person name="McDonough S."/>
            <person name="Mehta T."/>
            <person name="Meldrim J."/>
            <person name="Meneus L."/>
            <person name="Mihai O."/>
            <person name="Mihalev A."/>
            <person name="Mihova T."/>
            <person name="Mittelman R."/>
            <person name="Mlenga V."/>
            <person name="Montmayeur A."/>
            <person name="Mulrain L."/>
            <person name="Navidi A."/>
            <person name="Naylor J."/>
            <person name="Negash T."/>
            <person name="Nguyen T."/>
            <person name="Nguyen N."/>
            <person name="Nicol R."/>
            <person name="Norbu C."/>
            <person name="Norbu N."/>
            <person name="Novod N."/>
            <person name="O'Neill B."/>
            <person name="Osman S."/>
            <person name="Markiewicz E."/>
            <person name="Oyono O.L."/>
            <person name="Patti C."/>
            <person name="Phunkhang P."/>
            <person name="Pierre F."/>
            <person name="Priest M."/>
            <person name="Raghuraman S."/>
            <person name="Rege F."/>
            <person name="Reyes R."/>
            <person name="Rise C."/>
            <person name="Rogov P."/>
            <person name="Ross K."/>
            <person name="Ryan E."/>
            <person name="Settipalli S."/>
            <person name="Shea T."/>
            <person name="Sherpa N."/>
            <person name="Shi L."/>
            <person name="Shih D."/>
            <person name="Sparrow T."/>
            <person name="Spaulding J."/>
            <person name="Stalker J."/>
            <person name="Stange-Thomann N."/>
            <person name="Stavropoulos S."/>
            <person name="Stone C."/>
            <person name="Strader C."/>
            <person name="Tesfaye S."/>
            <person name="Thomson T."/>
            <person name="Thoulutsang Y."/>
            <person name="Thoulutsang D."/>
            <person name="Topham K."/>
            <person name="Topping I."/>
            <person name="Tsamla T."/>
            <person name="Vassiliev H."/>
            <person name="Vo A."/>
            <person name="Wangchuk T."/>
            <person name="Wangdi T."/>
            <person name="Weiand M."/>
            <person name="Wilkinson J."/>
            <person name="Wilson A."/>
            <person name="Yadav S."/>
            <person name="Young G."/>
            <person name="Yu Q."/>
            <person name="Zembek L."/>
            <person name="Zhong D."/>
            <person name="Zimmer A."/>
            <person name="Zwirko Z."/>
            <person name="Jaffe D.B."/>
            <person name="Alvarez P."/>
            <person name="Brockman W."/>
            <person name="Butler J."/>
            <person name="Chin C."/>
            <person name="Gnerre S."/>
            <person name="MacCallum I."/>
            <person name="Graves J.A."/>
            <person name="Ponting C.P."/>
            <person name="Breen M."/>
            <person name="Samollow P.B."/>
            <person name="Lander E.S."/>
            <person name="Lindblad-Toh K."/>
        </authorList>
    </citation>
    <scope>NUCLEOTIDE SEQUENCE [LARGE SCALE GENOMIC DNA]</scope>
</reference>